<dbReference type="RefSeq" id="WP_119602717.1">
    <property type="nucleotide sequence ID" value="NZ_QXQA01000021.1"/>
</dbReference>
<proteinExistence type="predicted"/>
<gene>
    <name evidence="3" type="ORF">D3P08_24275</name>
</gene>
<dbReference type="Gene3D" id="3.40.50.1820">
    <property type="entry name" value="alpha/beta hydrolase"/>
    <property type="match status" value="1"/>
</dbReference>
<keyword evidence="1 3" id="KW-0378">Hydrolase</keyword>
<accession>A0A3A1ULE0</accession>
<name>A0A3A1ULE0_9BACL</name>
<feature type="domain" description="BD-FAE-like" evidence="2">
    <location>
        <begin position="75"/>
        <end position="270"/>
    </location>
</feature>
<comment type="caution">
    <text evidence="3">The sequence shown here is derived from an EMBL/GenBank/DDBJ whole genome shotgun (WGS) entry which is preliminary data.</text>
</comment>
<evidence type="ECO:0000256" key="1">
    <source>
        <dbReference type="ARBA" id="ARBA00022801"/>
    </source>
</evidence>
<dbReference type="InterPro" id="IPR050300">
    <property type="entry name" value="GDXG_lipolytic_enzyme"/>
</dbReference>
<dbReference type="InterPro" id="IPR029058">
    <property type="entry name" value="AB_hydrolase_fold"/>
</dbReference>
<dbReference type="PANTHER" id="PTHR48081:SF6">
    <property type="entry name" value="PEPTIDASE S9 PROLYL OLIGOPEPTIDASE CATALYTIC DOMAIN-CONTAINING PROTEIN"/>
    <property type="match status" value="1"/>
</dbReference>
<dbReference type="OrthoDB" id="9815425at2"/>
<evidence type="ECO:0000313" key="4">
    <source>
        <dbReference type="Proteomes" id="UP000266482"/>
    </source>
</evidence>
<keyword evidence="4" id="KW-1185">Reference proteome</keyword>
<dbReference type="Pfam" id="PF20434">
    <property type="entry name" value="BD-FAE"/>
    <property type="match status" value="1"/>
</dbReference>
<dbReference type="PANTHER" id="PTHR48081">
    <property type="entry name" value="AB HYDROLASE SUPERFAMILY PROTEIN C4A8.06C"/>
    <property type="match status" value="1"/>
</dbReference>
<dbReference type="GO" id="GO:0016787">
    <property type="term" value="F:hydrolase activity"/>
    <property type="evidence" value="ECO:0007669"/>
    <property type="project" value="UniProtKB-KW"/>
</dbReference>
<evidence type="ECO:0000313" key="3">
    <source>
        <dbReference type="EMBL" id="RIX48623.1"/>
    </source>
</evidence>
<dbReference type="SUPFAM" id="SSF53474">
    <property type="entry name" value="alpha/beta-Hydrolases"/>
    <property type="match status" value="1"/>
</dbReference>
<organism evidence="3 4">
    <name type="scientific">Paenibacillus nanensis</name>
    <dbReference type="NCBI Taxonomy" id="393251"/>
    <lineage>
        <taxon>Bacteria</taxon>
        <taxon>Bacillati</taxon>
        <taxon>Bacillota</taxon>
        <taxon>Bacilli</taxon>
        <taxon>Bacillales</taxon>
        <taxon>Paenibacillaceae</taxon>
        <taxon>Paenibacillus</taxon>
    </lineage>
</organism>
<sequence length="333" mass="37145">MNKLRSIGKGLLLLMTMIGLAIWCQIVRSPAPFIRWFRRLPDPGPSAPPDFAAYEGLVDVHRDAEYPSSFRSNQLDLYSPKGRRDKLPTILWGHGGAFVAGDKSGTAYWCTMMASKGYTVVSMNYETAPEAHYPAPIHQMAEVYQYLKSKEEQYPTLDLSRLIIGGDSAGAQIASQFIAVQTNPELARVTGIPACVPSESLKAAILYCGPYNVKRLANAKGRIERFYMNLLGWAYIGVRNWRENEKSEHASTVNYVTEQFPPVFITDGNTGSFEKHGQELEGKLLAKGVPVTSLFFSITEGTVHHEYQFKLDTEEAALCFKMTLAFLHDCLDS</sequence>
<dbReference type="AlphaFoldDB" id="A0A3A1ULE0"/>
<dbReference type="EMBL" id="QXQA01000021">
    <property type="protein sequence ID" value="RIX48623.1"/>
    <property type="molecule type" value="Genomic_DNA"/>
</dbReference>
<evidence type="ECO:0000259" key="2">
    <source>
        <dbReference type="Pfam" id="PF20434"/>
    </source>
</evidence>
<protein>
    <submittedName>
        <fullName evidence="3">Alpha/beta hydrolase</fullName>
    </submittedName>
</protein>
<dbReference type="InterPro" id="IPR049492">
    <property type="entry name" value="BD-FAE-like_dom"/>
</dbReference>
<reference evidence="3 4" key="1">
    <citation type="submission" date="2018-09" db="EMBL/GenBank/DDBJ databases">
        <title>Paenibacillus aracenensis nov. sp. isolated from a cave in southern Spain.</title>
        <authorList>
            <person name="Jurado V."/>
            <person name="Gutierrez-Patricio S."/>
            <person name="Gonzalez-Pimentel J.L."/>
            <person name="Miller A.Z."/>
            <person name="Laiz L."/>
            <person name="Saiz-Jimenez C."/>
        </authorList>
    </citation>
    <scope>NUCLEOTIDE SEQUENCE [LARGE SCALE GENOMIC DNA]</scope>
    <source>
        <strain evidence="3 4">DSM 22867</strain>
    </source>
</reference>
<dbReference type="Proteomes" id="UP000266482">
    <property type="component" value="Unassembled WGS sequence"/>
</dbReference>